<sequence length="117" mass="12741">MSESEPRAGREARTDSEESQTDKLNWDAVGVVASSRYRGLALVALNDSPATPSDIAETADEDIAHVSRAIQELKEHGLVELLVDEDRQKGRYYGVTADGAAVAARSTPPTRMRGWSR</sequence>
<dbReference type="InterPro" id="IPR036390">
    <property type="entry name" value="WH_DNA-bd_sf"/>
</dbReference>
<evidence type="ECO:0000256" key="1">
    <source>
        <dbReference type="SAM" id="MobiDB-lite"/>
    </source>
</evidence>
<reference evidence="2 3" key="1">
    <citation type="journal article" date="2019" name="Int. J. Syst. Evol. Microbiol.">
        <title>The Global Catalogue of Microorganisms (GCM) 10K type strain sequencing project: providing services to taxonomists for standard genome sequencing and annotation.</title>
        <authorList>
            <consortium name="The Broad Institute Genomics Platform"/>
            <consortium name="The Broad Institute Genome Sequencing Center for Infectious Disease"/>
            <person name="Wu L."/>
            <person name="Ma J."/>
        </authorList>
    </citation>
    <scope>NUCLEOTIDE SEQUENCE [LARGE SCALE GENOMIC DNA]</scope>
    <source>
        <strain evidence="2 3">JCM 30072</strain>
    </source>
</reference>
<dbReference type="EMBL" id="JBHSZI010000001">
    <property type="protein sequence ID" value="MFC7057249.1"/>
    <property type="molecule type" value="Genomic_DNA"/>
</dbReference>
<accession>A0ABD5W0U9</accession>
<proteinExistence type="predicted"/>
<dbReference type="AlphaFoldDB" id="A0ABD5W0U9"/>
<keyword evidence="3" id="KW-1185">Reference proteome</keyword>
<dbReference type="SUPFAM" id="SSF46785">
    <property type="entry name" value="Winged helix' DNA-binding domain"/>
    <property type="match status" value="1"/>
</dbReference>
<protein>
    <submittedName>
        <fullName evidence="2">Winged helix-turn-helix domain-containing protein</fullName>
    </submittedName>
</protein>
<comment type="caution">
    <text evidence="2">The sequence shown here is derived from an EMBL/GenBank/DDBJ whole genome shotgun (WGS) entry which is preliminary data.</text>
</comment>
<feature type="region of interest" description="Disordered" evidence="1">
    <location>
        <begin position="1"/>
        <end position="23"/>
    </location>
</feature>
<dbReference type="Proteomes" id="UP001596445">
    <property type="component" value="Unassembled WGS sequence"/>
</dbReference>
<gene>
    <name evidence="2" type="ORF">ACFQQG_02455</name>
</gene>
<dbReference type="InterPro" id="IPR011991">
    <property type="entry name" value="ArsR-like_HTH"/>
</dbReference>
<evidence type="ECO:0000313" key="2">
    <source>
        <dbReference type="EMBL" id="MFC7057249.1"/>
    </source>
</evidence>
<dbReference type="CDD" id="cd00090">
    <property type="entry name" value="HTH_ARSR"/>
    <property type="match status" value="1"/>
</dbReference>
<dbReference type="Gene3D" id="1.10.10.10">
    <property type="entry name" value="Winged helix-like DNA-binding domain superfamily/Winged helix DNA-binding domain"/>
    <property type="match status" value="1"/>
</dbReference>
<dbReference type="InterPro" id="IPR036388">
    <property type="entry name" value="WH-like_DNA-bd_sf"/>
</dbReference>
<name>A0ABD5W0U9_9EURY</name>
<dbReference type="RefSeq" id="WP_382184016.1">
    <property type="nucleotide sequence ID" value="NZ_JBHSZI010000001.1"/>
</dbReference>
<organism evidence="2 3">
    <name type="scientific">Halovenus salina</name>
    <dbReference type="NCBI Taxonomy" id="1510225"/>
    <lineage>
        <taxon>Archaea</taxon>
        <taxon>Methanobacteriati</taxon>
        <taxon>Methanobacteriota</taxon>
        <taxon>Stenosarchaea group</taxon>
        <taxon>Halobacteria</taxon>
        <taxon>Halobacteriales</taxon>
        <taxon>Haloarculaceae</taxon>
        <taxon>Halovenus</taxon>
    </lineage>
</organism>
<evidence type="ECO:0000313" key="3">
    <source>
        <dbReference type="Proteomes" id="UP001596445"/>
    </source>
</evidence>